<dbReference type="PATRIC" id="fig|997897.5.peg.4470"/>
<name>R0AEP8_9FIRM</name>
<evidence type="ECO:0000256" key="5">
    <source>
        <dbReference type="ARBA" id="ARBA00048594"/>
    </source>
</evidence>
<reference evidence="7 8" key="1">
    <citation type="submission" date="2013-01" db="EMBL/GenBank/DDBJ databases">
        <title>The Genome Sequence of Clostridium bolteae 90B8.</title>
        <authorList>
            <consortium name="The Broad Institute Genome Sequencing Platform"/>
            <person name="Earl A."/>
            <person name="Ward D."/>
            <person name="Feldgarden M."/>
            <person name="Gevers D."/>
            <person name="Courvalin P."/>
            <person name="Lambert T."/>
            <person name="Walker B."/>
            <person name="Young S.K."/>
            <person name="Zeng Q."/>
            <person name="Gargeya S."/>
            <person name="Fitzgerald M."/>
            <person name="Haas B."/>
            <person name="Abouelleil A."/>
            <person name="Alvarado L."/>
            <person name="Arachchi H.M."/>
            <person name="Berlin A.M."/>
            <person name="Chapman S.B."/>
            <person name="Dewar J."/>
            <person name="Goldberg J."/>
            <person name="Griggs A."/>
            <person name="Gujja S."/>
            <person name="Hansen M."/>
            <person name="Howarth C."/>
            <person name="Imamovic A."/>
            <person name="Larimer J."/>
            <person name="McCowan C."/>
            <person name="Murphy C."/>
            <person name="Neiman D."/>
            <person name="Pearson M."/>
            <person name="Priest M."/>
            <person name="Roberts A."/>
            <person name="Saif S."/>
            <person name="Shea T."/>
            <person name="Sisk P."/>
            <person name="Sykes S."/>
            <person name="Wortman J."/>
            <person name="Nusbaum C."/>
            <person name="Birren B."/>
        </authorList>
    </citation>
    <scope>NUCLEOTIDE SEQUENCE [LARGE SCALE GENOMIC DNA]</scope>
    <source>
        <strain evidence="7 8">90B8</strain>
    </source>
</reference>
<dbReference type="GO" id="GO:0004385">
    <property type="term" value="F:GMP kinase activity"/>
    <property type="evidence" value="ECO:0007669"/>
    <property type="project" value="UniProtKB-EC"/>
</dbReference>
<dbReference type="EMBL" id="AGYG01000028">
    <property type="protein sequence ID" value="ENZ34858.1"/>
    <property type="molecule type" value="Genomic_DNA"/>
</dbReference>
<dbReference type="AlphaFoldDB" id="R0AEP8"/>
<proteinExistence type="inferred from homology"/>
<feature type="domain" description="Guanylate kinase-like" evidence="6">
    <location>
        <begin position="1"/>
        <end position="181"/>
    </location>
</feature>
<protein>
    <recommendedName>
        <fullName evidence="6">Guanylate kinase-like domain-containing protein</fullName>
    </recommendedName>
</protein>
<organism evidence="7 8">
    <name type="scientific">Enterocloster bolteae 90B8</name>
    <dbReference type="NCBI Taxonomy" id="997897"/>
    <lineage>
        <taxon>Bacteria</taxon>
        <taxon>Bacillati</taxon>
        <taxon>Bacillota</taxon>
        <taxon>Clostridia</taxon>
        <taxon>Lachnospirales</taxon>
        <taxon>Lachnospiraceae</taxon>
        <taxon>Enterocloster</taxon>
    </lineage>
</organism>
<dbReference type="SUPFAM" id="SSF52540">
    <property type="entry name" value="P-loop containing nucleoside triphosphate hydrolases"/>
    <property type="match status" value="1"/>
</dbReference>
<dbReference type="Gene3D" id="3.40.50.300">
    <property type="entry name" value="P-loop containing nucleotide triphosphate hydrolases"/>
    <property type="match status" value="1"/>
</dbReference>
<dbReference type="InterPro" id="IPR027417">
    <property type="entry name" value="P-loop_NTPase"/>
</dbReference>
<keyword evidence="4" id="KW-0418">Kinase</keyword>
<evidence type="ECO:0000256" key="3">
    <source>
        <dbReference type="ARBA" id="ARBA00022679"/>
    </source>
</evidence>
<evidence type="ECO:0000313" key="8">
    <source>
        <dbReference type="Proteomes" id="UP000013041"/>
    </source>
</evidence>
<sequence length="193" mass="22827">MLTIITGKSGAGKSTIVKELEKYGFHPVLTTTTRPKREKEIQNVDYHFVSEEEFLEKIDQNYFAEYKVYKTELGIWYYGSARENIESAGEKDIIILTPEGYRDVVKEYPSLEYRLVYIYANNQTIKNRLMKRGDKKEEADRRLRQDYEDFKGVENLAHRIVYNNENDKLCDVVNKIRKYLEVNFEHAETKTNS</sequence>
<dbReference type="Pfam" id="PF00625">
    <property type="entry name" value="Guanylate_kin"/>
    <property type="match status" value="1"/>
</dbReference>
<dbReference type="PANTHER" id="PTHR23117:SF13">
    <property type="entry name" value="GUANYLATE KINASE"/>
    <property type="match status" value="1"/>
</dbReference>
<comment type="caution">
    <text evidence="7">The sequence shown here is derived from an EMBL/GenBank/DDBJ whole genome shotgun (WGS) entry which is preliminary data.</text>
</comment>
<dbReference type="Proteomes" id="UP000013041">
    <property type="component" value="Unassembled WGS sequence"/>
</dbReference>
<comment type="similarity">
    <text evidence="2">Belongs to the guanylate kinase family.</text>
</comment>
<keyword evidence="3" id="KW-0808">Transferase</keyword>
<evidence type="ECO:0000256" key="2">
    <source>
        <dbReference type="ARBA" id="ARBA00005790"/>
    </source>
</evidence>
<gene>
    <name evidence="7" type="ORF">HMPREF1097_04248</name>
</gene>
<dbReference type="HOGENOM" id="CLU_001715_1_2_9"/>
<evidence type="ECO:0000259" key="6">
    <source>
        <dbReference type="PROSITE" id="PS50052"/>
    </source>
</evidence>
<dbReference type="InterPro" id="IPR008145">
    <property type="entry name" value="GK/Ca_channel_bsu"/>
</dbReference>
<dbReference type="PANTHER" id="PTHR23117">
    <property type="entry name" value="GUANYLATE KINASE-RELATED"/>
    <property type="match status" value="1"/>
</dbReference>
<dbReference type="SMART" id="SM00072">
    <property type="entry name" value="GuKc"/>
    <property type="match status" value="1"/>
</dbReference>
<dbReference type="RefSeq" id="WP_002573395.1">
    <property type="nucleotide sequence ID" value="NZ_KB851156.1"/>
</dbReference>
<comment type="catalytic activity">
    <reaction evidence="5">
        <text>GMP + ATP = GDP + ADP</text>
        <dbReference type="Rhea" id="RHEA:20780"/>
        <dbReference type="ChEBI" id="CHEBI:30616"/>
        <dbReference type="ChEBI" id="CHEBI:58115"/>
        <dbReference type="ChEBI" id="CHEBI:58189"/>
        <dbReference type="ChEBI" id="CHEBI:456216"/>
        <dbReference type="EC" id="2.7.4.8"/>
    </reaction>
</comment>
<dbReference type="InterPro" id="IPR008144">
    <property type="entry name" value="Guanylate_kin-like_dom"/>
</dbReference>
<dbReference type="PROSITE" id="PS50052">
    <property type="entry name" value="GUANYLATE_KINASE_2"/>
    <property type="match status" value="1"/>
</dbReference>
<dbReference type="GO" id="GO:0005829">
    <property type="term" value="C:cytosol"/>
    <property type="evidence" value="ECO:0007669"/>
    <property type="project" value="TreeGrafter"/>
</dbReference>
<evidence type="ECO:0000256" key="1">
    <source>
        <dbReference type="ARBA" id="ARBA00003531"/>
    </source>
</evidence>
<comment type="function">
    <text evidence="1">Essential for recycling GMP and indirectly, cGMP.</text>
</comment>
<accession>R0AEP8</accession>
<evidence type="ECO:0000313" key="7">
    <source>
        <dbReference type="EMBL" id="ENZ34858.1"/>
    </source>
</evidence>
<evidence type="ECO:0000256" key="4">
    <source>
        <dbReference type="ARBA" id="ARBA00022777"/>
    </source>
</evidence>